<evidence type="ECO:0000259" key="3">
    <source>
        <dbReference type="PROSITE" id="PS51471"/>
    </source>
</evidence>
<dbReference type="GO" id="GO:0032259">
    <property type="term" value="P:methylation"/>
    <property type="evidence" value="ECO:0007669"/>
    <property type="project" value="UniProtKB-KW"/>
</dbReference>
<dbReference type="PANTHER" id="PTHR31212:SF5">
    <property type="entry name" value="ISOCHORISMATASE FAMILY PROTEIN FAMILY (AFU_ORTHOLOGUE AFUA_3G14500)"/>
    <property type="match status" value="1"/>
</dbReference>
<dbReference type="Pfam" id="PF13532">
    <property type="entry name" value="2OG-FeII_Oxy_2"/>
    <property type="match status" value="1"/>
</dbReference>
<dbReference type="GO" id="GO:0006307">
    <property type="term" value="P:DNA alkylation repair"/>
    <property type="evidence" value="ECO:0007669"/>
    <property type="project" value="InterPro"/>
</dbReference>
<feature type="domain" description="Fe2OG dioxygenase" evidence="3">
    <location>
        <begin position="570"/>
        <end position="693"/>
    </location>
</feature>
<dbReference type="InterPro" id="IPR005123">
    <property type="entry name" value="Oxoglu/Fe-dep_dioxygenase_dom"/>
</dbReference>
<evidence type="ECO:0000256" key="2">
    <source>
        <dbReference type="SAM" id="MobiDB-lite"/>
    </source>
</evidence>
<dbReference type="Gene3D" id="2.60.120.590">
    <property type="entry name" value="Alpha-ketoglutarate-dependent dioxygenase AlkB-like"/>
    <property type="match status" value="1"/>
</dbReference>
<dbReference type="InterPro" id="IPR036380">
    <property type="entry name" value="Isochorismatase-like_sf"/>
</dbReference>
<feature type="compositionally biased region" description="Basic and acidic residues" evidence="2">
    <location>
        <begin position="374"/>
        <end position="389"/>
    </location>
</feature>
<protein>
    <submittedName>
        <fullName evidence="4">DNA oxidative demethylase</fullName>
    </submittedName>
</protein>
<keyword evidence="4" id="KW-0808">Transferase</keyword>
<evidence type="ECO:0000313" key="4">
    <source>
        <dbReference type="EMBL" id="TVY87866.1"/>
    </source>
</evidence>
<feature type="region of interest" description="Disordered" evidence="2">
    <location>
        <begin position="277"/>
        <end position="393"/>
    </location>
</feature>
<keyword evidence="5" id="KW-1185">Reference proteome</keyword>
<dbReference type="InterPro" id="IPR027450">
    <property type="entry name" value="AlkB-like"/>
</dbReference>
<dbReference type="InterPro" id="IPR036282">
    <property type="entry name" value="Glutathione-S-Trfase_C_sf"/>
</dbReference>
<evidence type="ECO:0000313" key="5">
    <source>
        <dbReference type="Proteomes" id="UP000315522"/>
    </source>
</evidence>
<dbReference type="InterPro" id="IPR057088">
    <property type="entry name" value="GLRG_09195_Thiored"/>
</dbReference>
<feature type="region of interest" description="Disordered" evidence="2">
    <location>
        <begin position="621"/>
        <end position="643"/>
    </location>
</feature>
<proteinExistence type="inferred from homology"/>
<dbReference type="CDD" id="cd00431">
    <property type="entry name" value="cysteine_hydrolases"/>
    <property type="match status" value="1"/>
</dbReference>
<dbReference type="InterPro" id="IPR000868">
    <property type="entry name" value="Isochorismatase-like_dom"/>
</dbReference>
<comment type="caution">
    <text evidence="4">The sequence shown here is derived from an EMBL/GenBank/DDBJ whole genome shotgun (WGS) entry which is preliminary data.</text>
</comment>
<dbReference type="EMBL" id="QGML01002102">
    <property type="protein sequence ID" value="TVY87866.1"/>
    <property type="molecule type" value="Genomic_DNA"/>
</dbReference>
<reference evidence="4 5" key="1">
    <citation type="submission" date="2018-05" db="EMBL/GenBank/DDBJ databases">
        <title>Genome sequencing and assembly of the regulated plant pathogen Lachnellula willkommii and related sister species for the development of diagnostic species identification markers.</title>
        <authorList>
            <person name="Giroux E."/>
            <person name="Bilodeau G."/>
        </authorList>
    </citation>
    <scope>NUCLEOTIDE SEQUENCE [LARGE SCALE GENOMIC DNA]</scope>
    <source>
        <strain evidence="4 5">CBS 172.35</strain>
    </source>
</reference>
<dbReference type="Gene3D" id="1.20.1050.10">
    <property type="match status" value="1"/>
</dbReference>
<evidence type="ECO:0000256" key="1">
    <source>
        <dbReference type="ARBA" id="ARBA00006336"/>
    </source>
</evidence>
<dbReference type="GO" id="GO:0051213">
    <property type="term" value="F:dioxygenase activity"/>
    <property type="evidence" value="ECO:0007669"/>
    <property type="project" value="InterPro"/>
</dbReference>
<dbReference type="SUPFAM" id="SSF52499">
    <property type="entry name" value="Isochorismatase-like hydrolases"/>
    <property type="match status" value="1"/>
</dbReference>
<dbReference type="SUPFAM" id="SSF47616">
    <property type="entry name" value="GST C-terminal domain-like"/>
    <property type="match status" value="1"/>
</dbReference>
<dbReference type="PANTHER" id="PTHR31212">
    <property type="entry name" value="ALPHA-KETOGLUTARATE-DEPENDENT DIOXYGENASE ALKB HOMOLOG 3"/>
    <property type="match status" value="1"/>
</dbReference>
<comment type="similarity">
    <text evidence="1">Belongs to the isochorismatase family.</text>
</comment>
<dbReference type="AlphaFoldDB" id="A0A559M4L2"/>
<dbReference type="InterPro" id="IPR032854">
    <property type="entry name" value="ALKBH3"/>
</dbReference>
<dbReference type="SUPFAM" id="SSF51197">
    <property type="entry name" value="Clavaminate synthase-like"/>
    <property type="match status" value="1"/>
</dbReference>
<dbReference type="GO" id="GO:0008168">
    <property type="term" value="F:methyltransferase activity"/>
    <property type="evidence" value="ECO:0007669"/>
    <property type="project" value="UniProtKB-KW"/>
</dbReference>
<name>A0A559M4L2_9HELO</name>
<organism evidence="4 5">
    <name type="scientific">Lachnellula willkommii</name>
    <dbReference type="NCBI Taxonomy" id="215461"/>
    <lineage>
        <taxon>Eukaryota</taxon>
        <taxon>Fungi</taxon>
        <taxon>Dikarya</taxon>
        <taxon>Ascomycota</taxon>
        <taxon>Pezizomycotina</taxon>
        <taxon>Leotiomycetes</taxon>
        <taxon>Helotiales</taxon>
        <taxon>Lachnaceae</taxon>
        <taxon>Lachnellula</taxon>
    </lineage>
</organism>
<feature type="compositionally biased region" description="Basic residues" evidence="2">
    <location>
        <begin position="355"/>
        <end position="373"/>
    </location>
</feature>
<dbReference type="PROSITE" id="PS51471">
    <property type="entry name" value="FE2OG_OXY"/>
    <property type="match status" value="1"/>
</dbReference>
<dbReference type="Gene3D" id="3.40.50.850">
    <property type="entry name" value="Isochorismatase-like"/>
    <property type="match status" value="1"/>
</dbReference>
<sequence length="960" mass="106049">MFEINQQNIPFVRTRQALLVLDLQNDFVSTGGLLPVETPSDFLEKILELVPAFRDSGNRIIWIQSVFEASRAINENQGDSESVITDVQLLAPHRRAGNRVSGPQGPSPKLLELQRKIAMSNGRALQSSDHLEADDGVDVDEIQETFLTVPEGQTPRVAIQSTLGSNFTNAVRLAVDCDKDLIFTKSFYSAFRDGTLVQILRAQFVTEIFLVGCLTNISVFATAMDAAQYGYAITIVEDGLGYRSKARHDEALRKLTEATGCDIVQSEEVIGDLQRKQVVQQPMPPQRNPRRRQNGGNLEGLMANLNLRPDGPSNTKPPAKSTGLPVNVAAENGAAESVAISESPPAQAEAEGKKRERVKTRIKTRRRHSKSKTKANEADGDKHPSKFENGRISPVSATLHGVSEILEKMPKQEDAEAPLRALTPVPDATSEAASIVYTEGPTVEIEEINEMNGKQLTHDSPASSHEDQFNGSDIHVPATICEGDTIVIKDLLNEELVEGVFERLRDEVRWQKMSHLGGDVPRLVAVQGEVAEDGSIPIYRHPSDESPPLLPFSPTVSLIQARVEESLGHPVNHVLIQFYRDGMDYISEHSDKTLDIVPKTYIANVSLGAQRTMVFRTKRLPKNPDDQEIPQAPAPRQSCRAPLPHNSMCQVGLVTNMRWLHGVRQDKRMTSEKSPEELAFDGGRISLTFRQIGTFLDKDETKIWGQGAVAKSKAEARAVINGETSESTKMLKAFGKENQTAEFDWAESYGQGFDVLHISNNPKLFLSGDAVADLRVKLSLARWNITWTEGNLSPSFNWKDGSSSSDASPVPEHLPVKFVDTDSSKSTVTGDLAIILYLDSVYGQNPGPRSQADLARQFTRLQQSGELLNKWRAEPFSAKSFKRELELWGTYAAEAEFIAGSMISVADFALWPILNEISIAWPEFGGNENLTKYFEFMKKQDCVFKGAGLEKGKVVLEDAM</sequence>
<dbReference type="Pfam" id="PF24470">
    <property type="entry name" value="Thiored_Isochorism"/>
    <property type="match status" value="1"/>
</dbReference>
<gene>
    <name evidence="4" type="primary">ALKBH2</name>
    <name evidence="4" type="ORF">LAWI1_G007612</name>
</gene>
<dbReference type="Proteomes" id="UP000315522">
    <property type="component" value="Unassembled WGS sequence"/>
</dbReference>
<dbReference type="Pfam" id="PF00857">
    <property type="entry name" value="Isochorismatase"/>
    <property type="match status" value="2"/>
</dbReference>
<keyword evidence="4" id="KW-0489">Methyltransferase</keyword>
<accession>A0A559M4L2</accession>
<dbReference type="InterPro" id="IPR037151">
    <property type="entry name" value="AlkB-like_sf"/>
</dbReference>